<dbReference type="GO" id="GO:0005525">
    <property type="term" value="F:GTP binding"/>
    <property type="evidence" value="ECO:0007669"/>
    <property type="project" value="UniProtKB-KW"/>
</dbReference>
<dbReference type="PANTHER" id="PTHR10656:SF42">
    <property type="entry name" value="CYCLIC GMP-AMP SYNTHASE-LIKE PROTEIN-RELATED"/>
    <property type="match status" value="1"/>
</dbReference>
<dbReference type="InterPro" id="IPR024810">
    <property type="entry name" value="MAB21L/cGLR"/>
</dbReference>
<comment type="cofactor">
    <cofactor evidence="2">
        <name>Mg(2+)</name>
        <dbReference type="ChEBI" id="CHEBI:18420"/>
    </cofactor>
</comment>
<feature type="region of interest" description="Disordered" evidence="12">
    <location>
        <begin position="374"/>
        <end position="661"/>
    </location>
</feature>
<keyword evidence="4" id="KW-0808">Transferase</keyword>
<keyword evidence="15" id="KW-1185">Reference proteome</keyword>
<evidence type="ECO:0000313" key="15">
    <source>
        <dbReference type="Proteomes" id="UP001652628"/>
    </source>
</evidence>
<comment type="similarity">
    <text evidence="3">Belongs to the mab-21 family.</text>
</comment>
<evidence type="ECO:0000256" key="3">
    <source>
        <dbReference type="ARBA" id="ARBA00008307"/>
    </source>
</evidence>
<evidence type="ECO:0000313" key="16">
    <source>
        <dbReference type="RefSeq" id="XP_016940984.4"/>
    </source>
</evidence>
<dbReference type="GO" id="GO:0046872">
    <property type="term" value="F:metal ion binding"/>
    <property type="evidence" value="ECO:0007669"/>
    <property type="project" value="UniProtKB-KW"/>
</dbReference>
<dbReference type="SMART" id="SM01265">
    <property type="entry name" value="Mab-21"/>
    <property type="match status" value="1"/>
</dbReference>
<feature type="domain" description="Mab-21-like nucleotidyltransferase" evidence="13">
    <location>
        <begin position="80"/>
        <end position="266"/>
    </location>
</feature>
<evidence type="ECO:0000256" key="1">
    <source>
        <dbReference type="ARBA" id="ARBA00001936"/>
    </source>
</evidence>
<feature type="domain" description="Mab-21-like HhH/H2TH-like" evidence="14">
    <location>
        <begin position="270"/>
        <end position="365"/>
    </location>
</feature>
<evidence type="ECO:0000256" key="4">
    <source>
        <dbReference type="ARBA" id="ARBA00022679"/>
    </source>
</evidence>
<proteinExistence type="inferred from homology"/>
<dbReference type="Gene3D" id="1.10.1410.40">
    <property type="match status" value="1"/>
</dbReference>
<evidence type="ECO:0000256" key="2">
    <source>
        <dbReference type="ARBA" id="ARBA00001946"/>
    </source>
</evidence>
<dbReference type="InterPro" id="IPR046906">
    <property type="entry name" value="Mab-21_HhH/H2TH-like"/>
</dbReference>
<evidence type="ECO:0000256" key="9">
    <source>
        <dbReference type="ARBA" id="ARBA00022842"/>
    </source>
</evidence>
<keyword evidence="9" id="KW-0460">Magnesium</keyword>
<evidence type="ECO:0000256" key="6">
    <source>
        <dbReference type="ARBA" id="ARBA00022723"/>
    </source>
</evidence>
<dbReference type="AlphaFoldDB" id="A0AB39ZQJ5"/>
<evidence type="ECO:0000256" key="11">
    <source>
        <dbReference type="ARBA" id="ARBA00023211"/>
    </source>
</evidence>
<reference evidence="16" key="1">
    <citation type="submission" date="2025-08" db="UniProtKB">
        <authorList>
            <consortium name="RefSeq"/>
        </authorList>
    </citation>
    <scope>IDENTIFICATION</scope>
</reference>
<dbReference type="GeneID" id="108018091"/>
<keyword evidence="6" id="KW-0479">Metal-binding</keyword>
<gene>
    <name evidence="16" type="primary">cGlr1</name>
</gene>
<evidence type="ECO:0000256" key="5">
    <source>
        <dbReference type="ARBA" id="ARBA00022695"/>
    </source>
</evidence>
<dbReference type="GO" id="GO:0016779">
    <property type="term" value="F:nucleotidyltransferase activity"/>
    <property type="evidence" value="ECO:0007669"/>
    <property type="project" value="UniProtKB-KW"/>
</dbReference>
<dbReference type="Pfam" id="PF03281">
    <property type="entry name" value="Mab-21"/>
    <property type="match status" value="1"/>
</dbReference>
<evidence type="ECO:0000259" key="14">
    <source>
        <dbReference type="Pfam" id="PF20266"/>
    </source>
</evidence>
<dbReference type="RefSeq" id="XP_016940984.4">
    <property type="nucleotide sequence ID" value="XM_017085495.4"/>
</dbReference>
<dbReference type="GO" id="GO:0005524">
    <property type="term" value="F:ATP binding"/>
    <property type="evidence" value="ECO:0007669"/>
    <property type="project" value="UniProtKB-KW"/>
</dbReference>
<keyword evidence="5" id="KW-0548">Nucleotidyltransferase</keyword>
<evidence type="ECO:0000256" key="10">
    <source>
        <dbReference type="ARBA" id="ARBA00023134"/>
    </source>
</evidence>
<keyword evidence="10" id="KW-0342">GTP-binding</keyword>
<dbReference type="Pfam" id="PF20266">
    <property type="entry name" value="Mab-21_C"/>
    <property type="match status" value="1"/>
</dbReference>
<dbReference type="PANTHER" id="PTHR10656">
    <property type="entry name" value="CELL FATE DETERMINING PROTEIN MAB21-RELATED"/>
    <property type="match status" value="1"/>
</dbReference>
<organism evidence="15 16">
    <name type="scientific">Drosophila suzukii</name>
    <name type="common">Spotted-wing drosophila fruit fly</name>
    <dbReference type="NCBI Taxonomy" id="28584"/>
    <lineage>
        <taxon>Eukaryota</taxon>
        <taxon>Metazoa</taxon>
        <taxon>Ecdysozoa</taxon>
        <taxon>Arthropoda</taxon>
        <taxon>Hexapoda</taxon>
        <taxon>Insecta</taxon>
        <taxon>Pterygota</taxon>
        <taxon>Neoptera</taxon>
        <taxon>Endopterygota</taxon>
        <taxon>Diptera</taxon>
        <taxon>Brachycera</taxon>
        <taxon>Muscomorpha</taxon>
        <taxon>Ephydroidea</taxon>
        <taxon>Drosophilidae</taxon>
        <taxon>Drosophila</taxon>
        <taxon>Sophophora</taxon>
    </lineage>
</organism>
<evidence type="ECO:0000256" key="12">
    <source>
        <dbReference type="SAM" id="MobiDB-lite"/>
    </source>
</evidence>
<keyword evidence="11" id="KW-0464">Manganese</keyword>
<keyword evidence="7" id="KW-0547">Nucleotide-binding</keyword>
<accession>A0AB39ZQJ5</accession>
<name>A0AB39ZQJ5_DROSZ</name>
<dbReference type="InterPro" id="IPR046903">
    <property type="entry name" value="Mab-21-like_nuc_Trfase"/>
</dbReference>
<feature type="compositionally biased region" description="Polar residues" evidence="12">
    <location>
        <begin position="382"/>
        <end position="391"/>
    </location>
</feature>
<evidence type="ECO:0000256" key="7">
    <source>
        <dbReference type="ARBA" id="ARBA00022741"/>
    </source>
</evidence>
<feature type="compositionally biased region" description="Polar residues" evidence="12">
    <location>
        <begin position="402"/>
        <end position="419"/>
    </location>
</feature>
<dbReference type="Proteomes" id="UP001652628">
    <property type="component" value="Chromosome 2R"/>
</dbReference>
<comment type="cofactor">
    <cofactor evidence="1">
        <name>Mn(2+)</name>
        <dbReference type="ChEBI" id="CHEBI:29035"/>
    </cofactor>
</comment>
<evidence type="ECO:0000256" key="8">
    <source>
        <dbReference type="ARBA" id="ARBA00022840"/>
    </source>
</evidence>
<feature type="compositionally biased region" description="Pro residues" evidence="12">
    <location>
        <begin position="650"/>
        <end position="661"/>
    </location>
</feature>
<sequence>MVQIALGGDRRRKQFGSSSSMANNLENSINQANGKFVNFDQHREKYTTHYNALRDKVYSEWKGSGVLGKLVTGYTLGGGYGDNLKVSMPDEFDLVIHLTFPENDKIIARADPRKPGNVILDMSKIMEIIRKQEHNKAVFELLQKIVNGKKQLLEDKLQSWLQGIMTQTFNKMDKQIEVGGEISPLSYKKCGPAHTIFVKGRYEYSVDFVPAIKLSAAQVVLAPEQMKYFAGTPYWDAIPKPMKPAQNENPSFRASFYDAERRLLHGKNNLKNAIRLLKQHRNVKNKANLKSYYIKTLFLWEVTRRDASYWQKSLTEILIDMLSKLGETLKLTSKKGKLPFFWDPKLDMFAELTDPQRADMFNCVTKAEYTFRRGDGNLTGDIENNVQSSFSNKEKDKGAENKSPNGNGQKTSPKPNQDCNPAKPNEQKGAATSSPKPKEPKQTVEAKVQSTPNKAIPKPNALEKKPVEIQTGSKPKAKMEPTPVKPNPKPAKVVTAPLQAGHAKQNPPVVAENTNPNGIKEKEKSAEAQNGTKPKAKMEPTPVKPNPKPAKVVTAPLQAGHAKQNPPVVAENTNPNGIKEKEKSAEAQNGTKPMAKMEPTPVKPNPKPKAATPPVQPNQSKQNPPVGVKNSIPNEYGAKPKTNGNGGSSPQPPPPGVKKDE</sequence>
<dbReference type="Gene3D" id="3.30.460.90">
    <property type="match status" value="1"/>
</dbReference>
<evidence type="ECO:0000259" key="13">
    <source>
        <dbReference type="Pfam" id="PF03281"/>
    </source>
</evidence>
<protein>
    <submittedName>
        <fullName evidence="16">Cyclic GMP-AMP synthase-like receptor 1</fullName>
    </submittedName>
</protein>
<keyword evidence="8" id="KW-0067">ATP-binding</keyword>